<dbReference type="Proteomes" id="UP001595998">
    <property type="component" value="Unassembled WGS sequence"/>
</dbReference>
<dbReference type="RefSeq" id="WP_380036001.1">
    <property type="nucleotide sequence ID" value="NZ_JBHSEH010000004.1"/>
</dbReference>
<organism evidence="1 2">
    <name type="scientific">Deinococcus navajonensis</name>
    <dbReference type="NCBI Taxonomy" id="309884"/>
    <lineage>
        <taxon>Bacteria</taxon>
        <taxon>Thermotogati</taxon>
        <taxon>Deinococcota</taxon>
        <taxon>Deinococci</taxon>
        <taxon>Deinococcales</taxon>
        <taxon>Deinococcaceae</taxon>
        <taxon>Deinococcus</taxon>
    </lineage>
</organism>
<sequence>MRLKDHLNAEAALLRGLAREHQAAGHVYAAGEASRAAAGLEVLSLRVEGLAEWAARQAAEDHAYWLGLEDPVTVAAEWEAGACLRALKAACGR</sequence>
<evidence type="ECO:0000313" key="1">
    <source>
        <dbReference type="EMBL" id="MFC4425044.1"/>
    </source>
</evidence>
<accession>A0ABV8XHK6</accession>
<proteinExistence type="predicted"/>
<reference evidence="2" key="1">
    <citation type="journal article" date="2019" name="Int. J. Syst. Evol. Microbiol.">
        <title>The Global Catalogue of Microorganisms (GCM) 10K type strain sequencing project: providing services to taxonomists for standard genome sequencing and annotation.</title>
        <authorList>
            <consortium name="The Broad Institute Genomics Platform"/>
            <consortium name="The Broad Institute Genome Sequencing Center for Infectious Disease"/>
            <person name="Wu L."/>
            <person name="Ma J."/>
        </authorList>
    </citation>
    <scope>NUCLEOTIDE SEQUENCE [LARGE SCALE GENOMIC DNA]</scope>
    <source>
        <strain evidence="2">CCUG 56029</strain>
    </source>
</reference>
<gene>
    <name evidence="1" type="ORF">ACFOZ9_02395</name>
</gene>
<evidence type="ECO:0000313" key="2">
    <source>
        <dbReference type="Proteomes" id="UP001595998"/>
    </source>
</evidence>
<comment type="caution">
    <text evidence="1">The sequence shown here is derived from an EMBL/GenBank/DDBJ whole genome shotgun (WGS) entry which is preliminary data.</text>
</comment>
<name>A0ABV8XHK6_9DEIO</name>
<keyword evidence="2" id="KW-1185">Reference proteome</keyword>
<dbReference type="EMBL" id="JBHSEH010000004">
    <property type="protein sequence ID" value="MFC4425044.1"/>
    <property type="molecule type" value="Genomic_DNA"/>
</dbReference>
<protein>
    <submittedName>
        <fullName evidence="1">Uncharacterized protein</fullName>
    </submittedName>
</protein>